<dbReference type="AlphaFoldDB" id="A0A8T0GRQ8"/>
<name>A0A8T0GRQ8_CERPU</name>
<keyword evidence="6" id="KW-1185">Reference proteome</keyword>
<feature type="compositionally biased region" description="Low complexity" evidence="2">
    <location>
        <begin position="192"/>
        <end position="208"/>
    </location>
</feature>
<accession>A0A8T0GRQ8</accession>
<dbReference type="GO" id="GO:0006897">
    <property type="term" value="P:endocytosis"/>
    <property type="evidence" value="ECO:0007669"/>
    <property type="project" value="TreeGrafter"/>
</dbReference>
<evidence type="ECO:0000313" key="6">
    <source>
        <dbReference type="Proteomes" id="UP000822688"/>
    </source>
</evidence>
<sequence length="1061" mass="111979">MANAEVFDSFFRRADLDRDGRISGSEAVGFFQGSGLPQATLAKIWQFSDQSRAGFLSRHEFINALKLVTVAQTGRDLTPELVKAALNGPAASQIPPPRINTPTPPPSSFAQPPPVQTPPTAPQGNYGQQFPASGFSAAGSGMSQARPSLGGLMGTSSLPSGAQGTHFSSGMGLPTGSGFQTSAAPGLPRPAAPSGMLSSAASLPSAASTPGFQAPGAGAGSLKVGPGSFSSGDLAGLYAQATPTRPAGAGPPSKSRSTPELQGFGGEAFRSNPVGPMSLAPTALPTSSGLDAKPSGVSQTPGLGSGYGARPLSGPAVTPPWPRMNPNDVQRYTRVFSKVDTDHDGKITGEQARQLFLGWQLPREVLKQVWNLSDQDGDSMLSVREFCTALYLMERFREGRPLPSSLPPGIHLDDPQGQMPAAQRPGYGGSNWQQQGNMQQAGPGSAPVPGSAPIRPTLLTTPAGQQHLQSLTSTGSTGPEAPKDAFDQFNFLNKKKQPDRVVSSSTPGSNAMPGPNAMPTPTSTSRGLDNLMNRVNVDRKLMDHREKSAYYRSKLQEIVLFKSRCDNKLSEITERAAGDKREVDSLAKKYDEKFKAAAEVNAQLAVENAKLREVQEKKMELLDALFKMEHGGDPNALLQKRADHIATDLDKLKIALRDRGRILGVEVKQKIPKEMPFGWTQNLQEKATEWDDWDELVDRDFSVVQNLTDENTSEEKPSDAAAWGKEEESLSKDEPVPIADDNATAEKEVSSSPEPAITDTSSQNPSETSLKSGTEVSGNDVSSSKPSSDGKGGVSSSVSTTKASERYANVRESHESSSDLFNGPTAASSPTSSSEMGRSSLTQDAFGGIRTSWGFGSNEDDADSGSRASWGLQSNPPSTQASFDVTDARASRFGRSTGPFAQGGSFDLGSPRTSSVDGTSSPARAFERNGTNHSQDFDSFEAFGSLATSKDPNKTSLFGGTFSPKAASTPSLFGDSPRASNNSFLRFDSFGPGSPVAPRGPSGASEDRPSNAFSRFDSFNSVQTDGARGSGFHSDDESDIFSATGPFSAKQSNVSDGWKAF</sequence>
<protein>
    <submittedName>
        <fullName evidence="5">Uncharacterized protein</fullName>
    </submittedName>
</protein>
<feature type="compositionally biased region" description="Polar residues" evidence="2">
    <location>
        <begin position="911"/>
        <end position="922"/>
    </location>
</feature>
<feature type="compositionally biased region" description="Basic and acidic residues" evidence="2">
    <location>
        <begin position="713"/>
        <end position="735"/>
    </location>
</feature>
<feature type="compositionally biased region" description="Pro residues" evidence="2">
    <location>
        <begin position="94"/>
        <end position="121"/>
    </location>
</feature>
<dbReference type="InterPro" id="IPR002048">
    <property type="entry name" value="EF_hand_dom"/>
</dbReference>
<feature type="region of interest" description="Disordered" evidence="2">
    <location>
        <begin position="951"/>
        <end position="1061"/>
    </location>
</feature>
<feature type="domain" description="EF-hand" evidence="4">
    <location>
        <begin position="361"/>
        <end position="396"/>
    </location>
</feature>
<feature type="compositionally biased region" description="Basic and acidic residues" evidence="2">
    <location>
        <begin position="803"/>
        <end position="817"/>
    </location>
</feature>
<dbReference type="SUPFAM" id="SSF47473">
    <property type="entry name" value="EF-hand"/>
    <property type="match status" value="2"/>
</dbReference>
<organism evidence="5 6">
    <name type="scientific">Ceratodon purpureus</name>
    <name type="common">Fire moss</name>
    <name type="synonym">Dicranum purpureum</name>
    <dbReference type="NCBI Taxonomy" id="3225"/>
    <lineage>
        <taxon>Eukaryota</taxon>
        <taxon>Viridiplantae</taxon>
        <taxon>Streptophyta</taxon>
        <taxon>Embryophyta</taxon>
        <taxon>Bryophyta</taxon>
        <taxon>Bryophytina</taxon>
        <taxon>Bryopsida</taxon>
        <taxon>Dicranidae</taxon>
        <taxon>Pseudoditrichales</taxon>
        <taxon>Ditrichaceae</taxon>
        <taxon>Ceratodon</taxon>
    </lineage>
</organism>
<comment type="caution">
    <text evidence="5">The sequence shown here is derived from an EMBL/GenBank/DDBJ whole genome shotgun (WGS) entry which is preliminary data.</text>
</comment>
<dbReference type="Proteomes" id="UP000822688">
    <property type="component" value="Chromosome 9"/>
</dbReference>
<evidence type="ECO:0000256" key="1">
    <source>
        <dbReference type="SAM" id="Coils"/>
    </source>
</evidence>
<dbReference type="GO" id="GO:0016197">
    <property type="term" value="P:endosomal transport"/>
    <property type="evidence" value="ECO:0007669"/>
    <property type="project" value="TreeGrafter"/>
</dbReference>
<dbReference type="GO" id="GO:0005509">
    <property type="term" value="F:calcium ion binding"/>
    <property type="evidence" value="ECO:0007669"/>
    <property type="project" value="InterPro"/>
</dbReference>
<feature type="compositionally biased region" description="Polar residues" evidence="2">
    <location>
        <begin position="871"/>
        <end position="883"/>
    </location>
</feature>
<dbReference type="GO" id="GO:0005737">
    <property type="term" value="C:cytoplasm"/>
    <property type="evidence" value="ECO:0007669"/>
    <property type="project" value="TreeGrafter"/>
</dbReference>
<reference evidence="5" key="1">
    <citation type="submission" date="2020-06" db="EMBL/GenBank/DDBJ databases">
        <title>WGS assembly of Ceratodon purpureus strain R40.</title>
        <authorList>
            <person name="Carey S.B."/>
            <person name="Jenkins J."/>
            <person name="Shu S."/>
            <person name="Lovell J.T."/>
            <person name="Sreedasyam A."/>
            <person name="Maumus F."/>
            <person name="Tiley G.P."/>
            <person name="Fernandez-Pozo N."/>
            <person name="Barry K."/>
            <person name="Chen C."/>
            <person name="Wang M."/>
            <person name="Lipzen A."/>
            <person name="Daum C."/>
            <person name="Saski C.A."/>
            <person name="Payton A.C."/>
            <person name="Mcbreen J.C."/>
            <person name="Conrad R.E."/>
            <person name="Kollar L.M."/>
            <person name="Olsson S."/>
            <person name="Huttunen S."/>
            <person name="Landis J.B."/>
            <person name="Wickett N.J."/>
            <person name="Johnson M.G."/>
            <person name="Rensing S.A."/>
            <person name="Grimwood J."/>
            <person name="Schmutz J."/>
            <person name="Mcdaniel S.F."/>
        </authorList>
    </citation>
    <scope>NUCLEOTIDE SEQUENCE</scope>
    <source>
        <strain evidence="5">R40</strain>
    </source>
</reference>
<dbReference type="Pfam" id="PF12763">
    <property type="entry name" value="EH"/>
    <property type="match status" value="2"/>
</dbReference>
<proteinExistence type="predicted"/>
<feature type="domain" description="EF-hand" evidence="4">
    <location>
        <begin position="2"/>
        <end position="37"/>
    </location>
</feature>
<dbReference type="InterPro" id="IPR000261">
    <property type="entry name" value="EH_dom"/>
</dbReference>
<feature type="coiled-coil region" evidence="1">
    <location>
        <begin position="597"/>
        <end position="624"/>
    </location>
</feature>
<feature type="compositionally biased region" description="Polar residues" evidence="2">
    <location>
        <begin position="1011"/>
        <end position="1024"/>
    </location>
</feature>
<evidence type="ECO:0000259" key="4">
    <source>
        <dbReference type="PROSITE" id="PS50222"/>
    </source>
</evidence>
<feature type="compositionally biased region" description="Polar residues" evidence="2">
    <location>
        <begin position="154"/>
        <end position="168"/>
    </location>
</feature>
<feature type="region of interest" description="Disordered" evidence="2">
    <location>
        <begin position="88"/>
        <end position="209"/>
    </location>
</feature>
<feature type="compositionally biased region" description="Low complexity" evidence="2">
    <location>
        <begin position="132"/>
        <end position="141"/>
    </location>
</feature>
<dbReference type="EMBL" id="CM026430">
    <property type="protein sequence ID" value="KAG0561277.1"/>
    <property type="molecule type" value="Genomic_DNA"/>
</dbReference>
<keyword evidence="1" id="KW-0175">Coiled coil</keyword>
<feature type="compositionally biased region" description="Low complexity" evidence="2">
    <location>
        <begin position="824"/>
        <end position="834"/>
    </location>
</feature>
<feature type="compositionally biased region" description="Polar residues" evidence="2">
    <location>
        <begin position="750"/>
        <end position="775"/>
    </location>
</feature>
<gene>
    <name evidence="5" type="ORF">KC19_9G051000</name>
</gene>
<feature type="compositionally biased region" description="Polar residues" evidence="2">
    <location>
        <begin position="430"/>
        <end position="440"/>
    </location>
</feature>
<evidence type="ECO:0000256" key="2">
    <source>
        <dbReference type="SAM" id="MobiDB-lite"/>
    </source>
</evidence>
<feature type="region of interest" description="Disordered" evidence="2">
    <location>
        <begin position="241"/>
        <end position="326"/>
    </location>
</feature>
<feature type="domain" description="EH" evidence="3">
    <location>
        <begin position="3"/>
        <end position="93"/>
    </location>
</feature>
<dbReference type="PANTHER" id="PTHR11216:SF161">
    <property type="entry name" value="CALCIUM-BINDING EF HAND FAMILY PROTEIN"/>
    <property type="match status" value="1"/>
</dbReference>
<dbReference type="PANTHER" id="PTHR11216">
    <property type="entry name" value="EH DOMAIN"/>
    <property type="match status" value="1"/>
</dbReference>
<dbReference type="SMART" id="SM00027">
    <property type="entry name" value="EH"/>
    <property type="match status" value="2"/>
</dbReference>
<feature type="compositionally biased region" description="Low complexity" evidence="2">
    <location>
        <begin position="241"/>
        <end position="252"/>
    </location>
</feature>
<dbReference type="InterPro" id="IPR011992">
    <property type="entry name" value="EF-hand-dom_pair"/>
</dbReference>
<evidence type="ECO:0000313" key="5">
    <source>
        <dbReference type="EMBL" id="KAG0561277.1"/>
    </source>
</evidence>
<feature type="region of interest" description="Disordered" evidence="2">
    <location>
        <begin position="404"/>
        <end position="458"/>
    </location>
</feature>
<dbReference type="GO" id="GO:0005886">
    <property type="term" value="C:plasma membrane"/>
    <property type="evidence" value="ECO:0007669"/>
    <property type="project" value="TreeGrafter"/>
</dbReference>
<dbReference type="SMART" id="SM00054">
    <property type="entry name" value="EFh"/>
    <property type="match status" value="4"/>
</dbReference>
<feature type="region of interest" description="Disordered" evidence="2">
    <location>
        <begin position="493"/>
        <end position="529"/>
    </location>
</feature>
<feature type="domain" description="EH" evidence="3">
    <location>
        <begin position="328"/>
        <end position="408"/>
    </location>
</feature>
<feature type="region of interest" description="Disordered" evidence="2">
    <location>
        <begin position="705"/>
        <end position="937"/>
    </location>
</feature>
<evidence type="ECO:0000259" key="3">
    <source>
        <dbReference type="PROSITE" id="PS50031"/>
    </source>
</evidence>
<dbReference type="PROSITE" id="PS50031">
    <property type="entry name" value="EH"/>
    <property type="match status" value="2"/>
</dbReference>
<feature type="compositionally biased region" description="Low complexity" evidence="2">
    <location>
        <begin position="776"/>
        <end position="799"/>
    </location>
</feature>
<dbReference type="CDD" id="cd00052">
    <property type="entry name" value="EH"/>
    <property type="match status" value="2"/>
</dbReference>
<feature type="compositionally biased region" description="Low complexity" evidence="2">
    <location>
        <begin position="441"/>
        <end position="453"/>
    </location>
</feature>
<dbReference type="PROSITE" id="PS50222">
    <property type="entry name" value="EF_HAND_2"/>
    <property type="match status" value="2"/>
</dbReference>
<dbReference type="Gene3D" id="1.10.238.10">
    <property type="entry name" value="EF-hand"/>
    <property type="match status" value="2"/>
</dbReference>